<gene>
    <name evidence="1" type="ORF">SAMN04489732_11130</name>
</gene>
<sequence>MEFMSEEHVAAMNGLLAGSEEVAAAAKELPREYVLAYELTDGPVDGATVYWQLRLGPGGTEFALTPAPHADLRLRGDWRAALTSMAESRGREESDSDDNVLTPEGDFEFFMAAVGEQFAVARKVATTPATFPV</sequence>
<proteinExistence type="predicted"/>
<reference evidence="1 2" key="1">
    <citation type="submission" date="2016-10" db="EMBL/GenBank/DDBJ databases">
        <authorList>
            <person name="de Groot N.N."/>
        </authorList>
    </citation>
    <scope>NUCLEOTIDE SEQUENCE [LARGE SCALE GENOMIC DNA]</scope>
    <source>
        <strain evidence="1 2">DSM 44993</strain>
    </source>
</reference>
<keyword evidence="2" id="KW-1185">Reference proteome</keyword>
<organism evidence="1 2">
    <name type="scientific">Amycolatopsis saalfeldensis</name>
    <dbReference type="NCBI Taxonomy" id="394193"/>
    <lineage>
        <taxon>Bacteria</taxon>
        <taxon>Bacillati</taxon>
        <taxon>Actinomycetota</taxon>
        <taxon>Actinomycetes</taxon>
        <taxon>Pseudonocardiales</taxon>
        <taxon>Pseudonocardiaceae</taxon>
        <taxon>Amycolatopsis</taxon>
    </lineage>
</organism>
<accession>A0A1H8Y4S0</accession>
<dbReference type="OrthoDB" id="3624816at2"/>
<evidence type="ECO:0000313" key="2">
    <source>
        <dbReference type="Proteomes" id="UP000198582"/>
    </source>
</evidence>
<dbReference type="Proteomes" id="UP000198582">
    <property type="component" value="Unassembled WGS sequence"/>
</dbReference>
<evidence type="ECO:0000313" key="1">
    <source>
        <dbReference type="EMBL" id="SEP47067.1"/>
    </source>
</evidence>
<evidence type="ECO:0008006" key="3">
    <source>
        <dbReference type="Google" id="ProtNLM"/>
    </source>
</evidence>
<dbReference type="STRING" id="394193.SAMN04489732_11130"/>
<protein>
    <recommendedName>
        <fullName evidence="3">SCP2 domain-containing protein</fullName>
    </recommendedName>
</protein>
<dbReference type="AlphaFoldDB" id="A0A1H8Y4S0"/>
<dbReference type="EMBL" id="FOEF01000011">
    <property type="protein sequence ID" value="SEP47067.1"/>
    <property type="molecule type" value="Genomic_DNA"/>
</dbReference>
<name>A0A1H8Y4S0_9PSEU</name>